<dbReference type="Proteomes" id="UP000266895">
    <property type="component" value="Chromosome"/>
</dbReference>
<gene>
    <name evidence="1" type="ORF">NCTC11636_02554</name>
</gene>
<name>A0A448HKI4_9ACTO</name>
<dbReference type="AlphaFoldDB" id="A0A448HKI4"/>
<accession>A0A448HKI4</accession>
<reference evidence="1 2" key="1">
    <citation type="submission" date="2018-12" db="EMBL/GenBank/DDBJ databases">
        <authorList>
            <consortium name="Pathogen Informatics"/>
        </authorList>
    </citation>
    <scope>NUCLEOTIDE SEQUENCE [LARGE SCALE GENOMIC DNA]</scope>
    <source>
        <strain evidence="1 2">NCTC11636</strain>
    </source>
</reference>
<organism evidence="1 2">
    <name type="scientific">Actinomyces howellii</name>
    <dbReference type="NCBI Taxonomy" id="52771"/>
    <lineage>
        <taxon>Bacteria</taxon>
        <taxon>Bacillati</taxon>
        <taxon>Actinomycetota</taxon>
        <taxon>Actinomycetes</taxon>
        <taxon>Actinomycetales</taxon>
        <taxon>Actinomycetaceae</taxon>
        <taxon>Actinomyces</taxon>
    </lineage>
</organism>
<dbReference type="RefSeq" id="WP_126383661.1">
    <property type="nucleotide sequence ID" value="NZ_LR134350.1"/>
</dbReference>
<keyword evidence="2" id="KW-1185">Reference proteome</keyword>
<dbReference type="OrthoDB" id="4426339at2"/>
<evidence type="ECO:0000313" key="2">
    <source>
        <dbReference type="Proteomes" id="UP000266895"/>
    </source>
</evidence>
<protein>
    <submittedName>
        <fullName evidence="1">Bacteriocin biosynthesis cyclodehydratase domain</fullName>
    </submittedName>
</protein>
<dbReference type="EMBL" id="LR134350">
    <property type="protein sequence ID" value="VEG30079.1"/>
    <property type="molecule type" value="Genomic_DNA"/>
</dbReference>
<proteinExistence type="predicted"/>
<dbReference type="KEGG" id="ahw:NCTC11636_02554"/>
<evidence type="ECO:0000313" key="1">
    <source>
        <dbReference type="EMBL" id="VEG30079.1"/>
    </source>
</evidence>
<sequence length="319" mass="33989">MRIRGQSPVLWRAPGQTQVGAEPGHAVVLEGLSPAEQRLLDHLPAVISAEDVYRTARWTKVPMSRAREVLGLLREAGALAEDDAAPSSADEIYWDRLTPRARERTTLLRSGVVAVLGAGWLAQAIIGLLAEAGVGTILPDDEDLELWTSRVAPKVSTRAPLGCRPDLVVSVEGHVVDPVRARELDRADLVHLPVLARDVSVRVGPLLVPGRGACSTCLGLWDRDADPCWPAVATQLRLLGAPVLERLLIHQAAALAARGATDVVVGAEEAWLGRSIEVSAADPLGVERTWPPHPECLCGQVPSSCSPSPTGSVTREAMV</sequence>
<dbReference type="Gene3D" id="3.40.50.720">
    <property type="entry name" value="NAD(P)-binding Rossmann-like Domain"/>
    <property type="match status" value="1"/>
</dbReference>